<sequence length="203" mass="22707">MAPQWLEKFIVRVDATPEISSEPILTFQYSTEADHERTVSVAGASTPAYVIKRKAKLGGIYGDECQVFTTADGGRQVASIDFHTFPPRIEIDLLQDAADARKIKIKTYKTKREYEAPSVLGVLYWKGTGMVAYGKASWELRSDDDLVLQVSVDDTQSNGIIKLFKDKLNDQIIEELLIVGMSQIEEYKRTIRLGKTSAAMLVL</sequence>
<evidence type="ECO:0000313" key="1">
    <source>
        <dbReference type="EMBL" id="RBR24503.1"/>
    </source>
</evidence>
<evidence type="ECO:0000313" key="2">
    <source>
        <dbReference type="Proteomes" id="UP000253153"/>
    </source>
</evidence>
<dbReference type="OrthoDB" id="5117488at2759"/>
<gene>
    <name evidence="1" type="ORF">FIESC28_02699</name>
</gene>
<proteinExistence type="predicted"/>
<comment type="caution">
    <text evidence="1">The sequence shown here is derived from an EMBL/GenBank/DDBJ whole genome shotgun (WGS) entry which is preliminary data.</text>
</comment>
<protein>
    <submittedName>
        <fullName evidence="1">Uncharacterized protein</fullName>
    </submittedName>
</protein>
<accession>A0A366S599</accession>
<dbReference type="AlphaFoldDB" id="A0A366S599"/>
<organism evidence="1 2">
    <name type="scientific">Fusarium coffeatum</name>
    <dbReference type="NCBI Taxonomy" id="231269"/>
    <lineage>
        <taxon>Eukaryota</taxon>
        <taxon>Fungi</taxon>
        <taxon>Dikarya</taxon>
        <taxon>Ascomycota</taxon>
        <taxon>Pezizomycotina</taxon>
        <taxon>Sordariomycetes</taxon>
        <taxon>Hypocreomycetidae</taxon>
        <taxon>Hypocreales</taxon>
        <taxon>Nectriaceae</taxon>
        <taxon>Fusarium</taxon>
        <taxon>Fusarium incarnatum-equiseti species complex</taxon>
    </lineage>
</organism>
<dbReference type="GeneID" id="41992144"/>
<name>A0A366S599_9HYPO</name>
<dbReference type="RefSeq" id="XP_031019094.1">
    <property type="nucleotide sequence ID" value="XM_031156848.1"/>
</dbReference>
<dbReference type="Proteomes" id="UP000253153">
    <property type="component" value="Unassembled WGS sequence"/>
</dbReference>
<keyword evidence="2" id="KW-1185">Reference proteome</keyword>
<reference evidence="1 2" key="1">
    <citation type="submission" date="2018-06" db="EMBL/GenBank/DDBJ databases">
        <title>Fusarium incarnatum-equiseti species complex species 28.</title>
        <authorList>
            <person name="Gardiner D.M."/>
        </authorList>
    </citation>
    <scope>NUCLEOTIDE SEQUENCE [LARGE SCALE GENOMIC DNA]</scope>
    <source>
        <strain evidence="1 2">FIESC_28</strain>
    </source>
</reference>
<dbReference type="EMBL" id="QKXC01000056">
    <property type="protein sequence ID" value="RBR24503.1"/>
    <property type="molecule type" value="Genomic_DNA"/>
</dbReference>